<keyword evidence="7" id="KW-0206">Cytoskeleton</keyword>
<evidence type="ECO:0000256" key="4">
    <source>
        <dbReference type="ARBA" id="ARBA00022490"/>
    </source>
</evidence>
<dbReference type="InterPro" id="IPR002108">
    <property type="entry name" value="ADF-H"/>
</dbReference>
<dbReference type="GO" id="GO:0045211">
    <property type="term" value="C:postsynaptic membrane"/>
    <property type="evidence" value="ECO:0007669"/>
    <property type="project" value="TreeGrafter"/>
</dbReference>
<dbReference type="SUPFAM" id="SSF55753">
    <property type="entry name" value="Actin depolymerizing proteins"/>
    <property type="match status" value="1"/>
</dbReference>
<dbReference type="SMART" id="SM00102">
    <property type="entry name" value="ADF"/>
    <property type="match status" value="1"/>
</dbReference>
<feature type="compositionally biased region" description="Basic and acidic residues" evidence="9">
    <location>
        <begin position="49"/>
        <end position="67"/>
    </location>
</feature>
<organism evidence="12">
    <name type="scientific">Timema monikensis</name>
    <dbReference type="NCBI Taxonomy" id="170555"/>
    <lineage>
        <taxon>Eukaryota</taxon>
        <taxon>Metazoa</taxon>
        <taxon>Ecdysozoa</taxon>
        <taxon>Arthropoda</taxon>
        <taxon>Hexapoda</taxon>
        <taxon>Insecta</taxon>
        <taxon>Pterygota</taxon>
        <taxon>Neoptera</taxon>
        <taxon>Polyneoptera</taxon>
        <taxon>Phasmatodea</taxon>
        <taxon>Timematodea</taxon>
        <taxon>Timematoidea</taxon>
        <taxon>Timematidae</taxon>
        <taxon>Timema</taxon>
    </lineage>
</organism>
<evidence type="ECO:0000313" key="12">
    <source>
        <dbReference type="EMBL" id="CAD7426260.1"/>
    </source>
</evidence>
<dbReference type="GO" id="GO:0048812">
    <property type="term" value="P:neuron projection morphogenesis"/>
    <property type="evidence" value="ECO:0007669"/>
    <property type="project" value="TreeGrafter"/>
</dbReference>
<comment type="similarity">
    <text evidence="2">Belongs to the ABP1 family.</text>
</comment>
<dbReference type="PRINTS" id="PR00452">
    <property type="entry name" value="SH3DOMAIN"/>
</dbReference>
<keyword evidence="5" id="KW-0175">Coiled coil</keyword>
<name>A0A7R9E4R9_9NEOP</name>
<reference evidence="12" key="1">
    <citation type="submission" date="2020-11" db="EMBL/GenBank/DDBJ databases">
        <authorList>
            <person name="Tran Van P."/>
        </authorList>
    </citation>
    <scope>NUCLEOTIDE SEQUENCE</scope>
</reference>
<dbReference type="Pfam" id="PF00241">
    <property type="entry name" value="Cofilin_ADF"/>
    <property type="match status" value="1"/>
</dbReference>
<dbReference type="CDD" id="cd11281">
    <property type="entry name" value="ADF_drebrin_like"/>
    <property type="match status" value="1"/>
</dbReference>
<dbReference type="FunFam" id="2.30.30.40:FF:000046">
    <property type="entry name" value="Drebrin-like protein isoform B"/>
    <property type="match status" value="1"/>
</dbReference>
<gene>
    <name evidence="12" type="ORF">TMSB3V08_LOCUS3153</name>
</gene>
<feature type="compositionally biased region" description="Basic and acidic residues" evidence="9">
    <location>
        <begin position="366"/>
        <end position="441"/>
    </location>
</feature>
<dbReference type="PANTHER" id="PTHR10829:SF25">
    <property type="entry name" value="DREBRIN-LIKE PROTEIN"/>
    <property type="match status" value="1"/>
</dbReference>
<dbReference type="PROSITE" id="PS51263">
    <property type="entry name" value="ADF_H"/>
    <property type="match status" value="1"/>
</dbReference>
<dbReference type="GO" id="GO:0030427">
    <property type="term" value="C:site of polarized growth"/>
    <property type="evidence" value="ECO:0007669"/>
    <property type="project" value="TreeGrafter"/>
</dbReference>
<evidence type="ECO:0000256" key="3">
    <source>
        <dbReference type="ARBA" id="ARBA00022443"/>
    </source>
</evidence>
<dbReference type="EMBL" id="OB793153">
    <property type="protein sequence ID" value="CAD7426260.1"/>
    <property type="molecule type" value="Genomic_DNA"/>
</dbReference>
<keyword evidence="6" id="KW-0009">Actin-binding</keyword>
<evidence type="ECO:0008006" key="13">
    <source>
        <dbReference type="Google" id="ProtNLM"/>
    </source>
</evidence>
<dbReference type="GO" id="GO:0098974">
    <property type="term" value="P:postsynaptic actin cytoskeleton organization"/>
    <property type="evidence" value="ECO:0007669"/>
    <property type="project" value="TreeGrafter"/>
</dbReference>
<feature type="region of interest" description="Disordered" evidence="9">
    <location>
        <begin position="49"/>
        <end position="68"/>
    </location>
</feature>
<dbReference type="Pfam" id="PF00018">
    <property type="entry name" value="SH3_1"/>
    <property type="match status" value="1"/>
</dbReference>
<dbReference type="SMART" id="SM00326">
    <property type="entry name" value="SH3"/>
    <property type="match status" value="1"/>
</dbReference>
<dbReference type="GO" id="GO:0014069">
    <property type="term" value="C:postsynaptic density"/>
    <property type="evidence" value="ECO:0007669"/>
    <property type="project" value="TreeGrafter"/>
</dbReference>
<evidence type="ECO:0000256" key="9">
    <source>
        <dbReference type="SAM" id="MobiDB-lite"/>
    </source>
</evidence>
<feature type="region of interest" description="Disordered" evidence="9">
    <location>
        <begin position="120"/>
        <end position="153"/>
    </location>
</feature>
<dbReference type="GO" id="GO:0030833">
    <property type="term" value="P:regulation of actin filament polymerization"/>
    <property type="evidence" value="ECO:0007669"/>
    <property type="project" value="TreeGrafter"/>
</dbReference>
<evidence type="ECO:0000259" key="10">
    <source>
        <dbReference type="PROSITE" id="PS50002"/>
    </source>
</evidence>
<dbReference type="GO" id="GO:0051015">
    <property type="term" value="F:actin filament binding"/>
    <property type="evidence" value="ECO:0007669"/>
    <property type="project" value="TreeGrafter"/>
</dbReference>
<dbReference type="InterPro" id="IPR029006">
    <property type="entry name" value="ADF-H/Gelsolin-like_dom_sf"/>
</dbReference>
<dbReference type="GO" id="GO:0030027">
    <property type="term" value="C:lamellipodium"/>
    <property type="evidence" value="ECO:0007669"/>
    <property type="project" value="TreeGrafter"/>
</dbReference>
<proteinExistence type="inferred from homology"/>
<dbReference type="CDD" id="cd11960">
    <property type="entry name" value="SH3_Abp1_eu"/>
    <property type="match status" value="1"/>
</dbReference>
<protein>
    <recommendedName>
        <fullName evidence="13">Drebrin-like protein</fullName>
    </recommendedName>
</protein>
<evidence type="ECO:0000259" key="11">
    <source>
        <dbReference type="PROSITE" id="PS51263"/>
    </source>
</evidence>
<dbReference type="GO" id="GO:0030864">
    <property type="term" value="C:cortical actin cytoskeleton"/>
    <property type="evidence" value="ECO:0007669"/>
    <property type="project" value="TreeGrafter"/>
</dbReference>
<comment type="subcellular location">
    <subcellularLocation>
        <location evidence="1">Cytoplasm</location>
        <location evidence="1">Cytoskeleton</location>
    </subcellularLocation>
</comment>
<feature type="domain" description="ADF-H" evidence="11">
    <location>
        <begin position="197"/>
        <end position="326"/>
    </location>
</feature>
<evidence type="ECO:0000256" key="5">
    <source>
        <dbReference type="ARBA" id="ARBA00023054"/>
    </source>
</evidence>
<evidence type="ECO:0000256" key="1">
    <source>
        <dbReference type="ARBA" id="ARBA00004245"/>
    </source>
</evidence>
<dbReference type="AlphaFoldDB" id="A0A7R9E4R9"/>
<evidence type="ECO:0000256" key="6">
    <source>
        <dbReference type="ARBA" id="ARBA00023203"/>
    </source>
</evidence>
<dbReference type="InterPro" id="IPR036028">
    <property type="entry name" value="SH3-like_dom_sf"/>
</dbReference>
<evidence type="ECO:0000256" key="2">
    <source>
        <dbReference type="ARBA" id="ARBA00011039"/>
    </source>
</evidence>
<keyword evidence="3 8" id="KW-0728">SH3 domain</keyword>
<dbReference type="Gene3D" id="3.40.20.10">
    <property type="entry name" value="Severin"/>
    <property type="match status" value="1"/>
</dbReference>
<keyword evidence="4" id="KW-0963">Cytoplasm</keyword>
<dbReference type="GO" id="GO:0030425">
    <property type="term" value="C:dendrite"/>
    <property type="evidence" value="ECO:0007669"/>
    <property type="project" value="TreeGrafter"/>
</dbReference>
<dbReference type="GO" id="GO:0005884">
    <property type="term" value="C:actin filament"/>
    <property type="evidence" value="ECO:0007669"/>
    <property type="project" value="TreeGrafter"/>
</dbReference>
<sequence>MAPTQLPSGGRGTKKIIGNGPHPTPSNLNEGKLMALYKAGIRVVWTCEEDGRGENSKEDAQNEDGGRQRQHTNLINKGSLLLSVCSPQQEHDSLRTVANVLDDCVSQLLPPLVLVKDQVSPKKGSSLPKERIESPQRKDQVFPKKGSSVPKERIKSPLYGGDLILEEVNPHLCGGKGENHSGKTTAVSPDQDSNLDHLVLGSLAQHETSALLNYSIEAGSKALFGYDGQSNDLKFISKGAGGVEELTEDLNSGKIMYAFCKVMDPKTSLPKCVLINWQGEGAPHARKGTCANHVHEVTNFFKGVHVTLNARNEEEVDPQIVIDKVAKSTGSAYSFKDRGDLEKESGPVGTVYKRVIPKQEINTRERDKFWEKEEQEEKQRQAEEKNRKEEERTRIESERKQRELREAEKSAEERTKEVTPADQEKEDWEREERERRGRTDTEVSQPIILEAKQPARETTQPQTIREATQPIIREALQVAQCMEEEELLAYSNGQDDLGLQARALYDYQAADSTEITFDPGDIITHIDQIDEGWWQGLGPDGTYGLFPANYGLGPNGTYGLFPANYVELLN</sequence>
<dbReference type="InterPro" id="IPR035717">
    <property type="entry name" value="Drebrin-like_SH3"/>
</dbReference>
<feature type="compositionally biased region" description="Basic and acidic residues" evidence="9">
    <location>
        <begin position="128"/>
        <end position="142"/>
    </location>
</feature>
<dbReference type="GO" id="GO:0045773">
    <property type="term" value="P:positive regulation of axon extension"/>
    <property type="evidence" value="ECO:0007669"/>
    <property type="project" value="TreeGrafter"/>
</dbReference>
<evidence type="ECO:0000256" key="8">
    <source>
        <dbReference type="PROSITE-ProRule" id="PRU00192"/>
    </source>
</evidence>
<dbReference type="SUPFAM" id="SSF50044">
    <property type="entry name" value="SH3-domain"/>
    <property type="match status" value="1"/>
</dbReference>
<feature type="region of interest" description="Disordered" evidence="9">
    <location>
        <begin position="1"/>
        <end position="29"/>
    </location>
</feature>
<dbReference type="Gene3D" id="2.30.30.40">
    <property type="entry name" value="SH3 Domains"/>
    <property type="match status" value="1"/>
</dbReference>
<feature type="region of interest" description="Disordered" evidence="9">
    <location>
        <begin position="366"/>
        <end position="444"/>
    </location>
</feature>
<dbReference type="PROSITE" id="PS50002">
    <property type="entry name" value="SH3"/>
    <property type="match status" value="1"/>
</dbReference>
<accession>A0A7R9E4R9</accession>
<evidence type="ECO:0000256" key="7">
    <source>
        <dbReference type="ARBA" id="ARBA00023212"/>
    </source>
</evidence>
<feature type="domain" description="SH3" evidence="10">
    <location>
        <begin position="496"/>
        <end position="570"/>
    </location>
</feature>
<dbReference type="InterPro" id="IPR001452">
    <property type="entry name" value="SH3_domain"/>
</dbReference>
<dbReference type="PANTHER" id="PTHR10829">
    <property type="entry name" value="CORTACTIN AND DREBRIN"/>
    <property type="match status" value="1"/>
</dbReference>